<dbReference type="AlphaFoldDB" id="A0A2S9YTC5"/>
<gene>
    <name evidence="1" type="ORF">ENSA7_19650</name>
</gene>
<evidence type="ECO:0008006" key="3">
    <source>
        <dbReference type="Google" id="ProtNLM"/>
    </source>
</evidence>
<name>A0A2S9YTC5_9BACT</name>
<dbReference type="EMBL" id="PVNL01000042">
    <property type="protein sequence ID" value="PRQ08338.1"/>
    <property type="molecule type" value="Genomic_DNA"/>
</dbReference>
<dbReference type="RefSeq" id="WP_181233557.1">
    <property type="nucleotide sequence ID" value="NZ_PVNL01000042.1"/>
</dbReference>
<comment type="caution">
    <text evidence="1">The sequence shown here is derived from an EMBL/GenBank/DDBJ whole genome shotgun (WGS) entry which is preliminary data.</text>
</comment>
<organism evidence="1 2">
    <name type="scientific">Enhygromyxa salina</name>
    <dbReference type="NCBI Taxonomy" id="215803"/>
    <lineage>
        <taxon>Bacteria</taxon>
        <taxon>Pseudomonadati</taxon>
        <taxon>Myxococcota</taxon>
        <taxon>Polyangia</taxon>
        <taxon>Nannocystales</taxon>
        <taxon>Nannocystaceae</taxon>
        <taxon>Enhygromyxa</taxon>
    </lineage>
</organism>
<dbReference type="Proteomes" id="UP000238823">
    <property type="component" value="Unassembled WGS sequence"/>
</dbReference>
<evidence type="ECO:0000313" key="1">
    <source>
        <dbReference type="EMBL" id="PRQ08338.1"/>
    </source>
</evidence>
<evidence type="ECO:0000313" key="2">
    <source>
        <dbReference type="Proteomes" id="UP000238823"/>
    </source>
</evidence>
<proteinExistence type="predicted"/>
<dbReference type="PROSITE" id="PS51257">
    <property type="entry name" value="PROKAR_LIPOPROTEIN"/>
    <property type="match status" value="1"/>
</dbReference>
<accession>A0A2S9YTC5</accession>
<sequence>MAQNPRAHSLAILGVAALLASCGVRKGAPDWIGADAAIVRCTVAGPNLSLPRLFDEVPSPAVPTGLYARTMDPIALDQLGYERDRAVCATLQAPDTAELDAAAEAIDELHTTRSELSRQARKLGRCLCSYADALDSRTIVPGCADQPTRLDCELESDQVAALSTLLAPLRAQLETTQVPRVHWRLSGRTDRIGRFVARYEDLLGRHPGGSEVYLRKTPLPPHAGMKLVSALLAIDHVVAVVRQDGGRAVLVVREIDDELILDHFAYPDWLSAGARGFDLELSALLPHLDDAQISRYRAALEPPTESRELMFEPRKGYMVELDRAGLERVDRGMVLAARFAGQHYDETKEVRVLPPLLIDRFAHQVPYGTEGTVLRVRTRLTDEGREWIAGAGDVAAFEALPGLGQADFTPQFTPASQAGAAQLFMLRGRPIEQSLFAGATGLPQVLMAIELAAPGSVEGEIDDFEVAVPSGPLPGELLSRPGLALLRERLSITPHELGVELVSGGRVLELELAPGE</sequence>
<protein>
    <recommendedName>
        <fullName evidence="3">Lipoprotein</fullName>
    </recommendedName>
</protein>
<reference evidence="1 2" key="1">
    <citation type="submission" date="2018-03" db="EMBL/GenBank/DDBJ databases">
        <title>Draft Genome Sequences of the Obligatory Marine Myxobacteria Enhygromyxa salina SWB007.</title>
        <authorList>
            <person name="Poehlein A."/>
            <person name="Moghaddam J.A."/>
            <person name="Harms H."/>
            <person name="Alanjari M."/>
            <person name="Koenig G.M."/>
            <person name="Daniel R."/>
            <person name="Schaeberle T.F."/>
        </authorList>
    </citation>
    <scope>NUCLEOTIDE SEQUENCE [LARGE SCALE GENOMIC DNA]</scope>
    <source>
        <strain evidence="1 2">SWB007</strain>
    </source>
</reference>